<evidence type="ECO:0000313" key="3">
    <source>
        <dbReference type="EMBL" id="MBM0230678.1"/>
    </source>
</evidence>
<dbReference type="InterPro" id="IPR001466">
    <property type="entry name" value="Beta-lactam-related"/>
</dbReference>
<dbReference type="SUPFAM" id="SSF56601">
    <property type="entry name" value="beta-lactamase/transpeptidase-like"/>
    <property type="match status" value="1"/>
</dbReference>
<dbReference type="PANTHER" id="PTHR43283">
    <property type="entry name" value="BETA-LACTAMASE-RELATED"/>
    <property type="match status" value="1"/>
</dbReference>
<feature type="domain" description="Beta-lactamase-related" evidence="2">
    <location>
        <begin position="10"/>
        <end position="334"/>
    </location>
</feature>
<evidence type="ECO:0000313" key="4">
    <source>
        <dbReference type="Proteomes" id="UP000601027"/>
    </source>
</evidence>
<dbReference type="InterPro" id="IPR050789">
    <property type="entry name" value="Diverse_Enzym_Activities"/>
</dbReference>
<dbReference type="PANTHER" id="PTHR43283:SF11">
    <property type="entry name" value="BETA-LACTAMASE-RELATED DOMAIN-CONTAINING PROTEIN"/>
    <property type="match status" value="1"/>
</dbReference>
<evidence type="ECO:0000259" key="2">
    <source>
        <dbReference type="Pfam" id="PF00144"/>
    </source>
</evidence>
<dbReference type="RefSeq" id="WP_203173165.1">
    <property type="nucleotide sequence ID" value="NZ_JAEVHM010000003.1"/>
</dbReference>
<accession>A0ABS1XN48</accession>
<evidence type="ECO:0000256" key="1">
    <source>
        <dbReference type="ARBA" id="ARBA00022801"/>
    </source>
</evidence>
<dbReference type="Gene3D" id="3.40.710.10">
    <property type="entry name" value="DD-peptidase/beta-lactamase superfamily"/>
    <property type="match status" value="1"/>
</dbReference>
<proteinExistence type="predicted"/>
<dbReference type="Pfam" id="PF00144">
    <property type="entry name" value="Beta-lactamase"/>
    <property type="match status" value="1"/>
</dbReference>
<comment type="caution">
    <text evidence="3">The sequence shown here is derived from an EMBL/GenBank/DDBJ whole genome shotgun (WGS) entry which is preliminary data.</text>
</comment>
<dbReference type="Proteomes" id="UP000601027">
    <property type="component" value="Unassembled WGS sequence"/>
</dbReference>
<keyword evidence="1" id="KW-0378">Hydrolase</keyword>
<name>A0ABS1XN48_9ACTN</name>
<keyword evidence="4" id="KW-1185">Reference proteome</keyword>
<dbReference type="EMBL" id="JAEVHM010000003">
    <property type="protein sequence ID" value="MBM0230678.1"/>
    <property type="molecule type" value="Genomic_DNA"/>
</dbReference>
<protein>
    <submittedName>
        <fullName evidence="3">Beta-lactamase family protein</fullName>
    </submittedName>
</protein>
<organism evidence="3 4">
    <name type="scientific">Micromonospora parastrephiae</name>
    <dbReference type="NCBI Taxonomy" id="2806101"/>
    <lineage>
        <taxon>Bacteria</taxon>
        <taxon>Bacillati</taxon>
        <taxon>Actinomycetota</taxon>
        <taxon>Actinomycetes</taxon>
        <taxon>Micromonosporales</taxon>
        <taxon>Micromonosporaceae</taxon>
        <taxon>Micromonospora</taxon>
    </lineage>
</organism>
<reference evidence="3 4" key="1">
    <citation type="submission" date="2021-01" db="EMBL/GenBank/DDBJ databases">
        <title>Draft genome sequence of Micromonospora sp. strain STR1_7.</title>
        <authorList>
            <person name="Karlyshev A."/>
            <person name="Jawad R."/>
        </authorList>
    </citation>
    <scope>NUCLEOTIDE SEQUENCE [LARGE SCALE GENOMIC DNA]</scope>
    <source>
        <strain evidence="3 4">STR1-7</strain>
    </source>
</reference>
<sequence length="367" mass="38816">MTELPSVHALLKDEIAQGSETGVQLSVSLAGEVIDLAVGTNGAGHDLTSDTQVPWTCSSKPLGAAAFAVAWDEGSIDLTTPVHEVLPEFGGGLHDRVRVRDLLAHTSGISEPLMSADVTTVDISSWDDIDAFVWKAFCAAPCTTIPGTTMEYAAVSHWFVLDRLLNALSGGGPGDTYRTMLARLGLEATLGPDWARPNSDRVAVGSGEASGEGLEYMQLATGLPLPGVGVWGPVRDLRIVGELFLAGGRHQSEQVISARAVAALTATHWGVTPTHSMTDWAFPYGLGFMTLPALFGERCSPQTYGHAGGNTSTLLVDPLQDLVVAVYWNGRLDTRQSSQRRFALVRALHDDLGLTRMSAGAPVAADS</sequence>
<gene>
    <name evidence="3" type="ORF">JNW91_01565</name>
</gene>
<dbReference type="InterPro" id="IPR012338">
    <property type="entry name" value="Beta-lactam/transpept-like"/>
</dbReference>